<sequence length="298" mass="29671">MQTRLPLIISMLGSFALAACGGGGGGSTSNAQAAAPASSASAPAVASAPVAASAPGGASIPAVTGEALPSLSAPQAGSTAATGNGFEGIWTQQSSTSRVTALIDPSNNISYTNALFSLVTSMFFGTVTTAAPNWTLTSGFETLSNFRYPASLGSGTFTANQTLTGSYVANNSTVNLSLNYDPANALAVDQSSVAGTWTQSVTTMTVDNAGGFTGSFLGCGVAGTLALTTPGSSKNLYTMTVSGTTTSCTLRSGVTYTGNAAITFLPVSGSTTLYERTIVYHVKAADNSVIASGQLAKQ</sequence>
<keyword evidence="1" id="KW-0732">Signal</keyword>
<comment type="caution">
    <text evidence="2">The sequence shown here is derived from an EMBL/GenBank/DDBJ whole genome shotgun (WGS) entry which is preliminary data.</text>
</comment>
<name>A0A226X2H4_CABSO</name>
<dbReference type="EMBL" id="MTHB01000110">
    <property type="protein sequence ID" value="OXC77068.1"/>
    <property type="molecule type" value="Genomic_DNA"/>
</dbReference>
<protein>
    <recommendedName>
        <fullName evidence="4">Lipoprotein</fullName>
    </recommendedName>
</protein>
<evidence type="ECO:0000256" key="1">
    <source>
        <dbReference type="SAM" id="SignalP"/>
    </source>
</evidence>
<dbReference type="AlphaFoldDB" id="A0A226X2H4"/>
<reference evidence="3" key="1">
    <citation type="submission" date="2017-01" db="EMBL/GenBank/DDBJ databases">
        <title>Genome Analysis of Deinococcus marmoris KOPRI26562.</title>
        <authorList>
            <person name="Kim J.H."/>
            <person name="Oh H.-M."/>
        </authorList>
    </citation>
    <scope>NUCLEOTIDE SEQUENCE [LARGE SCALE GENOMIC DNA]</scope>
    <source>
        <strain evidence="3">PAMC 26633</strain>
    </source>
</reference>
<feature type="chain" id="PRO_5013098958" description="Lipoprotein" evidence="1">
    <location>
        <begin position="19"/>
        <end position="298"/>
    </location>
</feature>
<organism evidence="2 3">
    <name type="scientific">Caballeronia sordidicola</name>
    <name type="common">Burkholderia sordidicola</name>
    <dbReference type="NCBI Taxonomy" id="196367"/>
    <lineage>
        <taxon>Bacteria</taxon>
        <taxon>Pseudomonadati</taxon>
        <taxon>Pseudomonadota</taxon>
        <taxon>Betaproteobacteria</taxon>
        <taxon>Burkholderiales</taxon>
        <taxon>Burkholderiaceae</taxon>
        <taxon>Caballeronia</taxon>
    </lineage>
</organism>
<gene>
    <name evidence="2" type="ORF">BSU04_18825</name>
</gene>
<evidence type="ECO:0008006" key="4">
    <source>
        <dbReference type="Google" id="ProtNLM"/>
    </source>
</evidence>
<proteinExistence type="predicted"/>
<accession>A0A226X2H4</accession>
<dbReference type="PROSITE" id="PS51257">
    <property type="entry name" value="PROKAR_LIPOPROTEIN"/>
    <property type="match status" value="1"/>
</dbReference>
<evidence type="ECO:0000313" key="2">
    <source>
        <dbReference type="EMBL" id="OXC77068.1"/>
    </source>
</evidence>
<feature type="signal peptide" evidence="1">
    <location>
        <begin position="1"/>
        <end position="18"/>
    </location>
</feature>
<dbReference type="Proteomes" id="UP000214720">
    <property type="component" value="Unassembled WGS sequence"/>
</dbReference>
<evidence type="ECO:0000313" key="3">
    <source>
        <dbReference type="Proteomes" id="UP000214720"/>
    </source>
</evidence>